<feature type="compositionally biased region" description="Basic and acidic residues" evidence="10">
    <location>
        <begin position="118"/>
        <end position="130"/>
    </location>
</feature>
<keyword evidence="7 9" id="KW-0496">Mitochondrion</keyword>
<dbReference type="EMBL" id="JBBJBU010000008">
    <property type="protein sequence ID" value="KAK7204331.1"/>
    <property type="molecule type" value="Genomic_DNA"/>
</dbReference>
<evidence type="ECO:0000256" key="7">
    <source>
        <dbReference type="ARBA" id="ARBA00023128"/>
    </source>
</evidence>
<evidence type="ECO:0000256" key="1">
    <source>
        <dbReference type="ARBA" id="ARBA00003064"/>
    </source>
</evidence>
<dbReference type="Pfam" id="PF09813">
    <property type="entry name" value="Coa3_cc"/>
    <property type="match status" value="1"/>
</dbReference>
<proteinExistence type="inferred from homology"/>
<comment type="function">
    <text evidence="1 9">Required for assembly of cytochrome c oxidase (complex IV).</text>
</comment>
<evidence type="ECO:0000256" key="10">
    <source>
        <dbReference type="SAM" id="MobiDB-lite"/>
    </source>
</evidence>
<dbReference type="InterPro" id="IPR018628">
    <property type="entry name" value="Coa3_CC"/>
</dbReference>
<organism evidence="12 13">
    <name type="scientific">Myxozyma melibiosi</name>
    <dbReference type="NCBI Taxonomy" id="54550"/>
    <lineage>
        <taxon>Eukaryota</taxon>
        <taxon>Fungi</taxon>
        <taxon>Dikarya</taxon>
        <taxon>Ascomycota</taxon>
        <taxon>Saccharomycotina</taxon>
        <taxon>Lipomycetes</taxon>
        <taxon>Lipomycetales</taxon>
        <taxon>Lipomycetaceae</taxon>
        <taxon>Myxozyma</taxon>
    </lineage>
</organism>
<gene>
    <name evidence="12" type="ORF">BZA70DRAFT_268184</name>
</gene>
<comment type="caution">
    <text evidence="12">The sequence shown here is derived from an EMBL/GenBank/DDBJ whole genome shotgun (WGS) entry which is preliminary data.</text>
</comment>
<evidence type="ECO:0000256" key="8">
    <source>
        <dbReference type="ARBA" id="ARBA00023136"/>
    </source>
</evidence>
<comment type="subunit">
    <text evidence="4 9">Component of 250-400 kDa complexes called cytochrome oxidase assembly intermediates or COA complexes.</text>
</comment>
<feature type="transmembrane region" description="Helical" evidence="9">
    <location>
        <begin position="6"/>
        <end position="26"/>
    </location>
</feature>
<keyword evidence="13" id="KW-1185">Reference proteome</keyword>
<sequence length="153" mass="16740">MSSQLSWSSCYVCVVCACSSTSASLLRLRWLTLFCRWGHNKYQDPYGRMTPALMRARAKYAKRNIITGLALSTFVVGTYAYSATAAGADDFSDVPTPPISEAALKELQANRAAIEKEAESMVTPRIKDSGEWEMPMKQGGVVVSAKGETSEKK</sequence>
<dbReference type="Proteomes" id="UP001498771">
    <property type="component" value="Unassembled WGS sequence"/>
</dbReference>
<feature type="transmembrane region" description="Helical" evidence="9">
    <location>
        <begin position="64"/>
        <end position="82"/>
    </location>
</feature>
<evidence type="ECO:0000313" key="12">
    <source>
        <dbReference type="EMBL" id="KAK7204331.1"/>
    </source>
</evidence>
<evidence type="ECO:0000256" key="5">
    <source>
        <dbReference type="ARBA" id="ARBA00022692"/>
    </source>
</evidence>
<evidence type="ECO:0000256" key="6">
    <source>
        <dbReference type="ARBA" id="ARBA00022989"/>
    </source>
</evidence>
<dbReference type="PANTHER" id="PTHR15642:SF3">
    <property type="entry name" value="CYTOCHROME C OXIDASE ASSEMBLY FACTOR 3 HOMOLOG, MITOCHONDRIAL"/>
    <property type="match status" value="1"/>
</dbReference>
<dbReference type="PANTHER" id="PTHR15642">
    <property type="entry name" value="CYTOCHROME C OXIDASE ASSEMBLY FACTOR 3, MITOCHONDRIAL"/>
    <property type="match status" value="1"/>
</dbReference>
<feature type="domain" description="Cytochrome c oxidase assembly factor 3 mitochondrial coiled-coil" evidence="11">
    <location>
        <begin position="53"/>
        <end position="93"/>
    </location>
</feature>
<evidence type="ECO:0000256" key="2">
    <source>
        <dbReference type="ARBA" id="ARBA00004434"/>
    </source>
</evidence>
<evidence type="ECO:0000256" key="9">
    <source>
        <dbReference type="RuleBase" id="RU367056"/>
    </source>
</evidence>
<evidence type="ECO:0000256" key="3">
    <source>
        <dbReference type="ARBA" id="ARBA00007035"/>
    </source>
</evidence>
<dbReference type="GeneID" id="90036657"/>
<evidence type="ECO:0000256" key="4">
    <source>
        <dbReference type="ARBA" id="ARBA00011351"/>
    </source>
</evidence>
<keyword evidence="9" id="KW-0999">Mitochondrion inner membrane</keyword>
<comment type="similarity">
    <text evidence="3 9">Belongs to the COA3 family.</text>
</comment>
<name>A0ABR1F3B5_9ASCO</name>
<accession>A0ABR1F3B5</accession>
<comment type="subcellular location">
    <subcellularLocation>
        <location evidence="2">Mitochondrion inner membrane</location>
        <topology evidence="2">Single-pass membrane protein</topology>
    </subcellularLocation>
</comment>
<keyword evidence="6 9" id="KW-1133">Transmembrane helix</keyword>
<evidence type="ECO:0000313" key="13">
    <source>
        <dbReference type="Proteomes" id="UP001498771"/>
    </source>
</evidence>
<dbReference type="InterPro" id="IPR041752">
    <property type="entry name" value="Coa3"/>
</dbReference>
<keyword evidence="8 9" id="KW-0472">Membrane</keyword>
<keyword evidence="5 9" id="KW-0812">Transmembrane</keyword>
<dbReference type="RefSeq" id="XP_064767364.1">
    <property type="nucleotide sequence ID" value="XM_064911145.1"/>
</dbReference>
<feature type="region of interest" description="Disordered" evidence="10">
    <location>
        <begin position="118"/>
        <end position="153"/>
    </location>
</feature>
<evidence type="ECO:0000259" key="11">
    <source>
        <dbReference type="Pfam" id="PF09813"/>
    </source>
</evidence>
<protein>
    <recommendedName>
        <fullName evidence="9">Cytochrome c oxidase assembly factor 3</fullName>
    </recommendedName>
</protein>
<comment type="caution">
    <text evidence="9">Lacks conserved residue(s) required for the propagation of feature annotation.</text>
</comment>
<reference evidence="12 13" key="1">
    <citation type="submission" date="2024-03" db="EMBL/GenBank/DDBJ databases">
        <title>Genome-scale model development and genomic sequencing of the oleaginous clade Lipomyces.</title>
        <authorList>
            <consortium name="Lawrence Berkeley National Laboratory"/>
            <person name="Czajka J.J."/>
            <person name="Han Y."/>
            <person name="Kim J."/>
            <person name="Mondo S.J."/>
            <person name="Hofstad B.A."/>
            <person name="Robles A."/>
            <person name="Haridas S."/>
            <person name="Riley R."/>
            <person name="LaButti K."/>
            <person name="Pangilinan J."/>
            <person name="Andreopoulos W."/>
            <person name="Lipzen A."/>
            <person name="Yan J."/>
            <person name="Wang M."/>
            <person name="Ng V."/>
            <person name="Grigoriev I.V."/>
            <person name="Spatafora J.W."/>
            <person name="Magnuson J.K."/>
            <person name="Baker S.E."/>
            <person name="Pomraning K.R."/>
        </authorList>
    </citation>
    <scope>NUCLEOTIDE SEQUENCE [LARGE SCALE GENOMIC DNA]</scope>
    <source>
        <strain evidence="12 13">Phaff 52-87</strain>
    </source>
</reference>